<dbReference type="PANTHER" id="PTHR38479:SF2">
    <property type="entry name" value="WINGED HELIX DNA-BINDING DOMAIN-CONTAINING PROTEIN"/>
    <property type="match status" value="1"/>
</dbReference>
<evidence type="ECO:0000313" key="2">
    <source>
        <dbReference type="Proteomes" id="UP000291838"/>
    </source>
</evidence>
<sequence>MLRLARRVRAMSPVNRYRGCPHHPRATSVQRVVLSWDDLAGRALGRQFPEAVLDVTAAVGAVGPMQTQTARSAFLGLAARFPGTTHAQVTEAYAAGAIVRGSTIRGTVHTASPEHYSVLAEATRVGQHPRWARVLGITDDQIADLWDSMEDHAREWRTPEELRLHLVAWLGEHSPATQDAAETAPGRYLAFGHGGLVRRPASGEKWEGQGKPLYATFDRTRTATMADVVRLHLASHGPSSRQDVAWWSGVPLRVVEEALDGLDLVEEDGPEGRAYVDLPGAPPPRDLPGVRLLPEFDALLCGYDSKARDRFATPEHHRRLWNETNGMLLPPMLVDGRITGYWRAAGTARTRPLDVTWFSRTRRPRKDELDEPVAALEAVLGITVSSVTITRELV</sequence>
<dbReference type="Pfam" id="PF06224">
    <property type="entry name" value="AlkZ-like"/>
    <property type="match status" value="1"/>
</dbReference>
<proteinExistence type="predicted"/>
<keyword evidence="1" id="KW-0238">DNA-binding</keyword>
<accession>A0A4Q2RLL8</accession>
<dbReference type="Proteomes" id="UP000291838">
    <property type="component" value="Unassembled WGS sequence"/>
</dbReference>
<reference evidence="1 2" key="1">
    <citation type="submission" date="2019-01" db="EMBL/GenBank/DDBJ databases">
        <title>Novel species of Nocardioides.</title>
        <authorList>
            <person name="Liu Q."/>
            <person name="Xin Y.-H."/>
        </authorList>
    </citation>
    <scope>NUCLEOTIDE SEQUENCE [LARGE SCALE GENOMIC DNA]</scope>
    <source>
        <strain evidence="1 2">HLT3-15</strain>
    </source>
</reference>
<dbReference type="GO" id="GO:0003677">
    <property type="term" value="F:DNA binding"/>
    <property type="evidence" value="ECO:0007669"/>
    <property type="project" value="UniProtKB-KW"/>
</dbReference>
<dbReference type="OrthoDB" id="9148135at2"/>
<dbReference type="InterPro" id="IPR009351">
    <property type="entry name" value="AlkZ-like"/>
</dbReference>
<protein>
    <submittedName>
        <fullName evidence="1">Winged helix DNA-binding domain-containing protein</fullName>
    </submittedName>
</protein>
<dbReference type="AlphaFoldDB" id="A0A4Q2RLL8"/>
<keyword evidence="2" id="KW-1185">Reference proteome</keyword>
<organism evidence="1 2">
    <name type="scientific">Nocardioides glacieisoli</name>
    <dbReference type="NCBI Taxonomy" id="1168730"/>
    <lineage>
        <taxon>Bacteria</taxon>
        <taxon>Bacillati</taxon>
        <taxon>Actinomycetota</taxon>
        <taxon>Actinomycetes</taxon>
        <taxon>Propionibacteriales</taxon>
        <taxon>Nocardioidaceae</taxon>
        <taxon>Nocardioides</taxon>
    </lineage>
</organism>
<comment type="caution">
    <text evidence="1">The sequence shown here is derived from an EMBL/GenBank/DDBJ whole genome shotgun (WGS) entry which is preliminary data.</text>
</comment>
<evidence type="ECO:0000313" key="1">
    <source>
        <dbReference type="EMBL" id="RYB89681.1"/>
    </source>
</evidence>
<dbReference type="PANTHER" id="PTHR38479">
    <property type="entry name" value="LMO0824 PROTEIN"/>
    <property type="match status" value="1"/>
</dbReference>
<gene>
    <name evidence="1" type="ORF">EUA06_13825</name>
</gene>
<dbReference type="EMBL" id="SDWS01000006">
    <property type="protein sequence ID" value="RYB89681.1"/>
    <property type="molecule type" value="Genomic_DNA"/>
</dbReference>
<name>A0A4Q2RLL8_9ACTN</name>